<feature type="non-terminal residue" evidence="2">
    <location>
        <position position="29"/>
    </location>
</feature>
<comment type="caution">
    <text evidence="2">The sequence shown here is derived from an EMBL/GenBank/DDBJ whole genome shotgun (WGS) entry which is preliminary data.</text>
</comment>
<evidence type="ECO:0000313" key="2">
    <source>
        <dbReference type="EMBL" id="MCI90057.1"/>
    </source>
</evidence>
<dbReference type="AlphaFoldDB" id="A0A392VQ95"/>
<evidence type="ECO:0000256" key="1">
    <source>
        <dbReference type="SAM" id="MobiDB-lite"/>
    </source>
</evidence>
<feature type="compositionally biased region" description="Polar residues" evidence="1">
    <location>
        <begin position="12"/>
        <end position="22"/>
    </location>
</feature>
<reference evidence="2 3" key="1">
    <citation type="journal article" date="2018" name="Front. Plant Sci.">
        <title>Red Clover (Trifolium pratense) and Zigzag Clover (T. medium) - A Picture of Genomic Similarities and Differences.</title>
        <authorList>
            <person name="Dluhosova J."/>
            <person name="Istvanek J."/>
            <person name="Nedelnik J."/>
            <person name="Repkova J."/>
        </authorList>
    </citation>
    <scope>NUCLEOTIDE SEQUENCE [LARGE SCALE GENOMIC DNA]</scope>
    <source>
        <strain evidence="3">cv. 10/8</strain>
        <tissue evidence="2">Leaf</tissue>
    </source>
</reference>
<proteinExistence type="predicted"/>
<feature type="region of interest" description="Disordered" evidence="1">
    <location>
        <begin position="1"/>
        <end position="29"/>
    </location>
</feature>
<dbReference type="Proteomes" id="UP000265520">
    <property type="component" value="Unassembled WGS sequence"/>
</dbReference>
<keyword evidence="3" id="KW-1185">Reference proteome</keyword>
<protein>
    <submittedName>
        <fullName evidence="2">Uncharacterized protein</fullName>
    </submittedName>
</protein>
<dbReference type="EMBL" id="LXQA011233976">
    <property type="protein sequence ID" value="MCI90057.1"/>
    <property type="molecule type" value="Genomic_DNA"/>
</dbReference>
<accession>A0A392VQ95</accession>
<name>A0A392VQ95_9FABA</name>
<sequence length="29" mass="3273">MRVYPRGVGSFEMNSRFSSGSDASHFFSE</sequence>
<evidence type="ECO:0000313" key="3">
    <source>
        <dbReference type="Proteomes" id="UP000265520"/>
    </source>
</evidence>
<organism evidence="2 3">
    <name type="scientific">Trifolium medium</name>
    <dbReference type="NCBI Taxonomy" id="97028"/>
    <lineage>
        <taxon>Eukaryota</taxon>
        <taxon>Viridiplantae</taxon>
        <taxon>Streptophyta</taxon>
        <taxon>Embryophyta</taxon>
        <taxon>Tracheophyta</taxon>
        <taxon>Spermatophyta</taxon>
        <taxon>Magnoliopsida</taxon>
        <taxon>eudicotyledons</taxon>
        <taxon>Gunneridae</taxon>
        <taxon>Pentapetalae</taxon>
        <taxon>rosids</taxon>
        <taxon>fabids</taxon>
        <taxon>Fabales</taxon>
        <taxon>Fabaceae</taxon>
        <taxon>Papilionoideae</taxon>
        <taxon>50 kb inversion clade</taxon>
        <taxon>NPAAA clade</taxon>
        <taxon>Hologalegina</taxon>
        <taxon>IRL clade</taxon>
        <taxon>Trifolieae</taxon>
        <taxon>Trifolium</taxon>
    </lineage>
</organism>